<sequence length="282" mass="30978">MRFGNGEESSNVEDRRGGGGRVGGRSIGIGTVLLAIGAWYFGIDPSFLFEGASLSQSSQQEARPVQGSRHEEELKHFVGQVLADTEKTWGAIFRASGKQYVEPHLVLFRGATQTACGTGQAAMGPFYCPADQKVYIDLGFYDELQQRFKAPGDAAQAYVIAHEVGHHVQKLLGISEKVQRARERLSEAQANALSVKLELQADCLAGMWMYYANQERKILDAGDVEEVLGAATAIGDDTLQKSARGHVTPDSFTHGSAAQRMQWFRRGFESGKLQQCDTFRRE</sequence>
<evidence type="ECO:0000256" key="6">
    <source>
        <dbReference type="SAM" id="MobiDB-lite"/>
    </source>
</evidence>
<dbReference type="PANTHER" id="PTHR30168">
    <property type="entry name" value="PUTATIVE MEMBRANE PROTEIN YPFJ"/>
    <property type="match status" value="1"/>
</dbReference>
<comment type="caution">
    <text evidence="7">The sequence shown here is derived from an EMBL/GenBank/DDBJ whole genome shotgun (WGS) entry which is preliminary data.</text>
</comment>
<keyword evidence="5" id="KW-0175">Coiled coil</keyword>
<protein>
    <submittedName>
        <fullName evidence="7">Neutral zinc metallopeptidase</fullName>
    </submittedName>
</protein>
<dbReference type="Pfam" id="PF04228">
    <property type="entry name" value="Zn_peptidase"/>
    <property type="match status" value="1"/>
</dbReference>
<dbReference type="EMBL" id="JBEWZI010000024">
    <property type="protein sequence ID" value="MET7015902.1"/>
    <property type="molecule type" value="Genomic_DNA"/>
</dbReference>
<evidence type="ECO:0000256" key="2">
    <source>
        <dbReference type="ARBA" id="ARBA00022692"/>
    </source>
</evidence>
<keyword evidence="8" id="KW-1185">Reference proteome</keyword>
<proteinExistence type="predicted"/>
<gene>
    <name evidence="7" type="ORF">ABXR19_17050</name>
</gene>
<evidence type="ECO:0000256" key="1">
    <source>
        <dbReference type="ARBA" id="ARBA00004167"/>
    </source>
</evidence>
<accession>A0ABV2TPP6</accession>
<keyword evidence="3" id="KW-1133">Transmembrane helix</keyword>
<evidence type="ECO:0000256" key="4">
    <source>
        <dbReference type="ARBA" id="ARBA00023136"/>
    </source>
</evidence>
<dbReference type="RefSeq" id="WP_354602361.1">
    <property type="nucleotide sequence ID" value="NZ_JBEWZI010000024.1"/>
</dbReference>
<evidence type="ECO:0000313" key="7">
    <source>
        <dbReference type="EMBL" id="MET7015902.1"/>
    </source>
</evidence>
<evidence type="ECO:0000256" key="5">
    <source>
        <dbReference type="SAM" id="Coils"/>
    </source>
</evidence>
<comment type="subcellular location">
    <subcellularLocation>
        <location evidence="1">Membrane</location>
        <topology evidence="1">Single-pass membrane protein</topology>
    </subcellularLocation>
</comment>
<feature type="region of interest" description="Disordered" evidence="6">
    <location>
        <begin position="1"/>
        <end position="20"/>
    </location>
</feature>
<name>A0ABV2TPP6_9RHOO</name>
<dbReference type="InterPro" id="IPR007343">
    <property type="entry name" value="Uncharacterised_pept_Zn_put"/>
</dbReference>
<evidence type="ECO:0000313" key="8">
    <source>
        <dbReference type="Proteomes" id="UP001549691"/>
    </source>
</evidence>
<feature type="coiled-coil region" evidence="5">
    <location>
        <begin position="171"/>
        <end position="198"/>
    </location>
</feature>
<dbReference type="SUPFAM" id="SSF55486">
    <property type="entry name" value="Metalloproteases ('zincins'), catalytic domain"/>
    <property type="match status" value="1"/>
</dbReference>
<keyword evidence="4" id="KW-0472">Membrane</keyword>
<reference evidence="7 8" key="1">
    <citation type="submission" date="2024-07" db="EMBL/GenBank/DDBJ databases">
        <title>Uliginosibacterium flavum JJ3220;KACC:17644.</title>
        <authorList>
            <person name="Kim M.K."/>
        </authorList>
    </citation>
    <scope>NUCLEOTIDE SEQUENCE [LARGE SCALE GENOMIC DNA]</scope>
    <source>
        <strain evidence="7 8">KACC:17644</strain>
    </source>
</reference>
<dbReference type="Proteomes" id="UP001549691">
    <property type="component" value="Unassembled WGS sequence"/>
</dbReference>
<evidence type="ECO:0000256" key="3">
    <source>
        <dbReference type="ARBA" id="ARBA00022989"/>
    </source>
</evidence>
<organism evidence="7 8">
    <name type="scientific">Uliginosibacterium flavum</name>
    <dbReference type="NCBI Taxonomy" id="1396831"/>
    <lineage>
        <taxon>Bacteria</taxon>
        <taxon>Pseudomonadati</taxon>
        <taxon>Pseudomonadota</taxon>
        <taxon>Betaproteobacteria</taxon>
        <taxon>Rhodocyclales</taxon>
        <taxon>Zoogloeaceae</taxon>
        <taxon>Uliginosibacterium</taxon>
    </lineage>
</organism>
<keyword evidence="2" id="KW-0812">Transmembrane</keyword>
<dbReference type="PANTHER" id="PTHR30168:SF0">
    <property type="entry name" value="INNER MEMBRANE PROTEIN"/>
    <property type="match status" value="1"/>
</dbReference>